<dbReference type="Pfam" id="PF01051">
    <property type="entry name" value="Rep3_N"/>
    <property type="match status" value="1"/>
</dbReference>
<sequence>MVTKTKETASEPTQIALFQVPELPEPFRKAVPAVHIAPQSGPISLQQAKMFNALIKNAIEQNKQGERVWFEYPVGQLINDVGLNSKNRDYVKSTINSLVGFVVNWDHLSDSREWNASGLVAGAKISGSTLRYQFSDNMREILMNPRIYASIDMRIAREFKRGHALTLWENVVRYEGIGRTPKMSVDTLRDFPLGLDWASGSYAQYKTFKSRVLLPALEEINRIADHEITYHEFKTGRTVTEVQLTINAKKKPEITQEDDLDLLSSVTAFGIPVSEARKLLSEHGKLDICGQEFKQ</sequence>
<gene>
    <name evidence="3" type="ORF">BVER_02692</name>
</gene>
<keyword evidence="4" id="KW-1185">Reference proteome</keyword>
<evidence type="ECO:0000256" key="1">
    <source>
        <dbReference type="ARBA" id="ARBA00038283"/>
    </source>
</evidence>
<organism evidence="3 4">
    <name type="scientific">Candidatus Burkholderia verschuerenii</name>
    <dbReference type="NCBI Taxonomy" id="242163"/>
    <lineage>
        <taxon>Bacteria</taxon>
        <taxon>Pseudomonadati</taxon>
        <taxon>Pseudomonadota</taxon>
        <taxon>Betaproteobacteria</taxon>
        <taxon>Burkholderiales</taxon>
        <taxon>Burkholderiaceae</taxon>
        <taxon>Burkholderia</taxon>
    </lineage>
</organism>
<comment type="similarity">
    <text evidence="1">Belongs to the initiator RepB protein family.</text>
</comment>
<dbReference type="Gene3D" id="1.10.10.10">
    <property type="entry name" value="Winged helix-like DNA-binding domain superfamily/Winged helix DNA-binding domain"/>
    <property type="match status" value="1"/>
</dbReference>
<feature type="domain" description="Initiator Rep protein WH1" evidence="2">
    <location>
        <begin position="43"/>
        <end position="170"/>
    </location>
</feature>
<protein>
    <submittedName>
        <fullName evidence="3">Protein involved in initiation of plasmid replication</fullName>
    </submittedName>
</protein>
<dbReference type="InterPro" id="IPR036390">
    <property type="entry name" value="WH_DNA-bd_sf"/>
</dbReference>
<reference evidence="4" key="1">
    <citation type="submission" date="2015-06" db="EMBL/GenBank/DDBJ databases">
        <title>Comparative genomics of Burkholderia leaf nodule symbionts.</title>
        <authorList>
            <person name="Carlier A."/>
            <person name="Eberl L."/>
            <person name="Pinto-Carbo M."/>
        </authorList>
    </citation>
    <scope>NUCLEOTIDE SEQUENCE [LARGE SCALE GENOMIC DNA]</scope>
    <source>
        <strain evidence="4">UZHbot4</strain>
    </source>
</reference>
<dbReference type="InterPro" id="IPR000525">
    <property type="entry name" value="Initiator_Rep_WH1"/>
</dbReference>
<dbReference type="Proteomes" id="UP000036959">
    <property type="component" value="Unassembled WGS sequence"/>
</dbReference>
<accession>A0A0L0M4Q7</accession>
<dbReference type="GO" id="GO:0003887">
    <property type="term" value="F:DNA-directed DNA polymerase activity"/>
    <property type="evidence" value="ECO:0007669"/>
    <property type="project" value="InterPro"/>
</dbReference>
<comment type="caution">
    <text evidence="3">The sequence shown here is derived from an EMBL/GenBank/DDBJ whole genome shotgun (WGS) entry which is preliminary data.</text>
</comment>
<evidence type="ECO:0000259" key="2">
    <source>
        <dbReference type="Pfam" id="PF01051"/>
    </source>
</evidence>
<evidence type="ECO:0000313" key="4">
    <source>
        <dbReference type="Proteomes" id="UP000036959"/>
    </source>
</evidence>
<dbReference type="SUPFAM" id="SSF46785">
    <property type="entry name" value="Winged helix' DNA-binding domain"/>
    <property type="match status" value="1"/>
</dbReference>
<dbReference type="PATRIC" id="fig|242163.4.peg.3664"/>
<name>A0A0L0M4Q7_9BURK</name>
<dbReference type="InterPro" id="IPR036388">
    <property type="entry name" value="WH-like_DNA-bd_sf"/>
</dbReference>
<dbReference type="OrthoDB" id="1522717at2"/>
<dbReference type="GO" id="GO:0006270">
    <property type="term" value="P:DNA replication initiation"/>
    <property type="evidence" value="ECO:0007669"/>
    <property type="project" value="InterPro"/>
</dbReference>
<dbReference type="EMBL" id="LFJJ01000262">
    <property type="protein sequence ID" value="KND57276.1"/>
    <property type="molecule type" value="Genomic_DNA"/>
</dbReference>
<evidence type="ECO:0000313" key="3">
    <source>
        <dbReference type="EMBL" id="KND57276.1"/>
    </source>
</evidence>
<proteinExistence type="inferred from homology"/>
<dbReference type="AlphaFoldDB" id="A0A0L0M4Q7"/>
<dbReference type="Pfam" id="PF21205">
    <property type="entry name" value="Rep3_C"/>
    <property type="match status" value="1"/>
</dbReference>